<proteinExistence type="predicted"/>
<dbReference type="Proteomes" id="UP000789702">
    <property type="component" value="Unassembled WGS sequence"/>
</dbReference>
<evidence type="ECO:0000313" key="2">
    <source>
        <dbReference type="Proteomes" id="UP000789702"/>
    </source>
</evidence>
<gene>
    <name evidence="1" type="ORF">DHETER_LOCUS5081</name>
</gene>
<sequence length="135" mass="15162">MEKLTDIQKEIAEKRPELISLKVCQQKSKRDGFYSGVCGGILTGILTNRVLKLPPNKVVLSVLSSSVLIGYMVSYKSFSTCMADVRLKQELQKQDTALRKEDTERMSDEVSRHQPQESVFTDPYNADDSKSGSKD</sequence>
<dbReference type="EMBL" id="CAJVPU010005436">
    <property type="protein sequence ID" value="CAG8547641.1"/>
    <property type="molecule type" value="Genomic_DNA"/>
</dbReference>
<reference evidence="1" key="1">
    <citation type="submission" date="2021-06" db="EMBL/GenBank/DDBJ databases">
        <authorList>
            <person name="Kallberg Y."/>
            <person name="Tangrot J."/>
            <person name="Rosling A."/>
        </authorList>
    </citation>
    <scope>NUCLEOTIDE SEQUENCE</scope>
    <source>
        <strain evidence="1">IL203A</strain>
    </source>
</reference>
<keyword evidence="2" id="KW-1185">Reference proteome</keyword>
<name>A0ACA9LS56_9GLOM</name>
<protein>
    <submittedName>
        <fullName evidence="1">17436_t:CDS:1</fullName>
    </submittedName>
</protein>
<accession>A0ACA9LS56</accession>
<evidence type="ECO:0000313" key="1">
    <source>
        <dbReference type="EMBL" id="CAG8547641.1"/>
    </source>
</evidence>
<comment type="caution">
    <text evidence="1">The sequence shown here is derived from an EMBL/GenBank/DDBJ whole genome shotgun (WGS) entry which is preliminary data.</text>
</comment>
<organism evidence="1 2">
    <name type="scientific">Dentiscutata heterogama</name>
    <dbReference type="NCBI Taxonomy" id="1316150"/>
    <lineage>
        <taxon>Eukaryota</taxon>
        <taxon>Fungi</taxon>
        <taxon>Fungi incertae sedis</taxon>
        <taxon>Mucoromycota</taxon>
        <taxon>Glomeromycotina</taxon>
        <taxon>Glomeromycetes</taxon>
        <taxon>Diversisporales</taxon>
        <taxon>Gigasporaceae</taxon>
        <taxon>Dentiscutata</taxon>
    </lineage>
</organism>